<dbReference type="Gene3D" id="3.10.450.50">
    <property type="match status" value="1"/>
</dbReference>
<dbReference type="AlphaFoldDB" id="A0A7W6GEE7"/>
<evidence type="ECO:0000313" key="2">
    <source>
        <dbReference type="EMBL" id="MBB3971822.1"/>
    </source>
</evidence>
<protein>
    <submittedName>
        <fullName evidence="2">Uncharacterized protein</fullName>
    </submittedName>
</protein>
<dbReference type="EMBL" id="JACIDR010000001">
    <property type="protein sequence ID" value="MBB3971822.1"/>
    <property type="molecule type" value="Genomic_DNA"/>
</dbReference>
<evidence type="ECO:0000256" key="1">
    <source>
        <dbReference type="SAM" id="SignalP"/>
    </source>
</evidence>
<reference evidence="2 3" key="1">
    <citation type="submission" date="2020-08" db="EMBL/GenBank/DDBJ databases">
        <title>Genomic Encyclopedia of Type Strains, Phase IV (KMG-IV): sequencing the most valuable type-strain genomes for metagenomic binning, comparative biology and taxonomic classification.</title>
        <authorList>
            <person name="Goeker M."/>
        </authorList>
    </citation>
    <scope>NUCLEOTIDE SEQUENCE [LARGE SCALE GENOMIC DNA]</scope>
    <source>
        <strain evidence="2 3">DSM 25481</strain>
    </source>
</reference>
<dbReference type="PROSITE" id="PS51257">
    <property type="entry name" value="PROKAR_LIPOPROTEIN"/>
    <property type="match status" value="1"/>
</dbReference>
<name>A0A7W6GEE7_9HYPH</name>
<feature type="chain" id="PRO_5030644115" evidence="1">
    <location>
        <begin position="23"/>
        <end position="156"/>
    </location>
</feature>
<dbReference type="RefSeq" id="WP_183393668.1">
    <property type="nucleotide sequence ID" value="NZ_JACIDR010000001.1"/>
</dbReference>
<evidence type="ECO:0000313" key="3">
    <source>
        <dbReference type="Proteomes" id="UP000528964"/>
    </source>
</evidence>
<accession>A0A7W6GEE7</accession>
<dbReference type="Proteomes" id="UP000528964">
    <property type="component" value="Unassembled WGS sequence"/>
</dbReference>
<organism evidence="2 3">
    <name type="scientific">Hansschlegelia beijingensis</name>
    <dbReference type="NCBI Taxonomy" id="1133344"/>
    <lineage>
        <taxon>Bacteria</taxon>
        <taxon>Pseudomonadati</taxon>
        <taxon>Pseudomonadota</taxon>
        <taxon>Alphaproteobacteria</taxon>
        <taxon>Hyphomicrobiales</taxon>
        <taxon>Methylopilaceae</taxon>
        <taxon>Hansschlegelia</taxon>
    </lineage>
</organism>
<proteinExistence type="predicted"/>
<keyword evidence="1" id="KW-0732">Signal</keyword>
<feature type="signal peptide" evidence="1">
    <location>
        <begin position="1"/>
        <end position="22"/>
    </location>
</feature>
<comment type="caution">
    <text evidence="2">The sequence shown here is derived from an EMBL/GenBank/DDBJ whole genome shotgun (WGS) entry which is preliminary data.</text>
</comment>
<gene>
    <name evidence="2" type="ORF">GGR24_000455</name>
</gene>
<sequence>MAIMIRTLAASLAFTLGSCALAAAQTAERRVYAASPTLRRDLEARDFDVAQVEGVVNGIARSAASGDPAPILELTAPQVRVTEGASNTVVPREQLRTVAEKLLKAAQLREAVTDESRMIVRGDEVGLAGGEFWIAQTCADAACSKKNSAIVTINLP</sequence>
<keyword evidence="3" id="KW-1185">Reference proteome</keyword>